<gene>
    <name evidence="2" type="ORF">BS50DRAFT_580615</name>
</gene>
<dbReference type="AlphaFoldDB" id="A0A2T2MZE4"/>
<sequence>MRFFYLRLFSKLASIYVLLKLVTTAYLQLQSLLPLSTRPNASCASQQLNMRLAYAERLWENSANARKHMLATSGAHRSFPEGYIYPYNIWDFARPSFFCPHDLERIGSLSDGGKVVCGMSRYETESPGPSSNVNSARPLIVYSFGIGNDSSFETSLLQRTNALVWGYDHSVDTWAEEIPPHQASRAQFKKASIGRVTNLAKDPPQFTIQDLMKSNNHSYIDLVKMDIEGAEFDAMSSLVSFVLGEQREGANATIPIGQLLVEIHLWTAPFDEDDGELIVPKNISSWIQWWSNIEELGLRPVNNEDNWIGNSITGRPSFMEYTLINAHDKKRNILLWE</sequence>
<name>A0A2T2MZE4_CORCC</name>
<proteinExistence type="predicted"/>
<dbReference type="Proteomes" id="UP000240883">
    <property type="component" value="Unassembled WGS sequence"/>
</dbReference>
<evidence type="ECO:0000259" key="1">
    <source>
        <dbReference type="Pfam" id="PF05050"/>
    </source>
</evidence>
<evidence type="ECO:0000313" key="2">
    <source>
        <dbReference type="EMBL" id="PSN58603.1"/>
    </source>
</evidence>
<dbReference type="OrthoDB" id="10006218at2759"/>
<organism evidence="2 3">
    <name type="scientific">Corynespora cassiicola Philippines</name>
    <dbReference type="NCBI Taxonomy" id="1448308"/>
    <lineage>
        <taxon>Eukaryota</taxon>
        <taxon>Fungi</taxon>
        <taxon>Dikarya</taxon>
        <taxon>Ascomycota</taxon>
        <taxon>Pezizomycotina</taxon>
        <taxon>Dothideomycetes</taxon>
        <taxon>Pleosporomycetidae</taxon>
        <taxon>Pleosporales</taxon>
        <taxon>Corynesporascaceae</taxon>
        <taxon>Corynespora</taxon>
    </lineage>
</organism>
<protein>
    <recommendedName>
        <fullName evidence="1">Methyltransferase FkbM domain-containing protein</fullName>
    </recommendedName>
</protein>
<reference evidence="2 3" key="1">
    <citation type="journal article" date="2018" name="Front. Microbiol.">
        <title>Genome-Wide Analysis of Corynespora cassiicola Leaf Fall Disease Putative Effectors.</title>
        <authorList>
            <person name="Lopez D."/>
            <person name="Ribeiro S."/>
            <person name="Label P."/>
            <person name="Fumanal B."/>
            <person name="Venisse J.S."/>
            <person name="Kohler A."/>
            <person name="de Oliveira R.R."/>
            <person name="Labutti K."/>
            <person name="Lipzen A."/>
            <person name="Lail K."/>
            <person name="Bauer D."/>
            <person name="Ohm R.A."/>
            <person name="Barry K.W."/>
            <person name="Spatafora J."/>
            <person name="Grigoriev I.V."/>
            <person name="Martin F.M."/>
            <person name="Pujade-Renaud V."/>
        </authorList>
    </citation>
    <scope>NUCLEOTIDE SEQUENCE [LARGE SCALE GENOMIC DNA]</scope>
    <source>
        <strain evidence="2 3">Philippines</strain>
    </source>
</reference>
<dbReference type="Pfam" id="PF05050">
    <property type="entry name" value="Methyltransf_21"/>
    <property type="match status" value="1"/>
</dbReference>
<dbReference type="InterPro" id="IPR026913">
    <property type="entry name" value="METTL24"/>
</dbReference>
<dbReference type="PANTHER" id="PTHR32026">
    <property type="entry name" value="METHYLTRANSFERASE-LIKE PROTEIN 24"/>
    <property type="match status" value="1"/>
</dbReference>
<dbReference type="PANTHER" id="PTHR32026:SF10">
    <property type="entry name" value="METHYLTRANSFERASE-LIKE PROTEIN 24-RELATED"/>
    <property type="match status" value="1"/>
</dbReference>
<accession>A0A2T2MZE4</accession>
<dbReference type="EMBL" id="KZ678257">
    <property type="protein sequence ID" value="PSN58603.1"/>
    <property type="molecule type" value="Genomic_DNA"/>
</dbReference>
<dbReference type="STRING" id="1448308.A0A2T2MZE4"/>
<dbReference type="InterPro" id="IPR006342">
    <property type="entry name" value="FkbM_mtfrase"/>
</dbReference>
<evidence type="ECO:0000313" key="3">
    <source>
        <dbReference type="Proteomes" id="UP000240883"/>
    </source>
</evidence>
<feature type="domain" description="Methyltransferase FkbM" evidence="1">
    <location>
        <begin position="109"/>
        <end position="272"/>
    </location>
</feature>
<keyword evidence="3" id="KW-1185">Reference proteome</keyword>